<sequence length="90" mass="9396">MASTWICFGLALLLCLCICTWAAPPADDSRQFDELERTLKELATSLLAMSGNVASGGTVGTAEGSTGDLETNLIGSEAATALEYLNELPL</sequence>
<feature type="chain" id="PRO_5002817146" evidence="1">
    <location>
        <begin position="23"/>
        <end position="90"/>
    </location>
</feature>
<dbReference type="EMBL" id="CH940651">
    <property type="protein sequence ID" value="EDW65341.1"/>
    <property type="molecule type" value="Genomic_DNA"/>
</dbReference>
<reference evidence="2 3" key="1">
    <citation type="journal article" date="2007" name="Nature">
        <title>Evolution of genes and genomes on the Drosophila phylogeny.</title>
        <authorList>
            <consortium name="Drosophila 12 Genomes Consortium"/>
            <person name="Clark A.G."/>
            <person name="Eisen M.B."/>
            <person name="Smith D.R."/>
            <person name="Bergman C.M."/>
            <person name="Oliver B."/>
            <person name="Markow T.A."/>
            <person name="Kaufman T.C."/>
            <person name="Kellis M."/>
            <person name="Gelbart W."/>
            <person name="Iyer V.N."/>
            <person name="Pollard D.A."/>
            <person name="Sackton T.B."/>
            <person name="Larracuente A.M."/>
            <person name="Singh N.D."/>
            <person name="Abad J.P."/>
            <person name="Abt D.N."/>
            <person name="Adryan B."/>
            <person name="Aguade M."/>
            <person name="Akashi H."/>
            <person name="Anderson W.W."/>
            <person name="Aquadro C.F."/>
            <person name="Ardell D.H."/>
            <person name="Arguello R."/>
            <person name="Artieri C.G."/>
            <person name="Barbash D.A."/>
            <person name="Barker D."/>
            <person name="Barsanti P."/>
            <person name="Batterham P."/>
            <person name="Batzoglou S."/>
            <person name="Begun D."/>
            <person name="Bhutkar A."/>
            <person name="Blanco E."/>
            <person name="Bosak S.A."/>
            <person name="Bradley R.K."/>
            <person name="Brand A.D."/>
            <person name="Brent M.R."/>
            <person name="Brooks A.N."/>
            <person name="Brown R.H."/>
            <person name="Butlin R.K."/>
            <person name="Caggese C."/>
            <person name="Calvi B.R."/>
            <person name="Bernardo de Carvalho A."/>
            <person name="Caspi A."/>
            <person name="Castrezana S."/>
            <person name="Celniker S.E."/>
            <person name="Chang J.L."/>
            <person name="Chapple C."/>
            <person name="Chatterji S."/>
            <person name="Chinwalla A."/>
            <person name="Civetta A."/>
            <person name="Clifton S.W."/>
            <person name="Comeron J.M."/>
            <person name="Costello J.C."/>
            <person name="Coyne J.A."/>
            <person name="Daub J."/>
            <person name="David R.G."/>
            <person name="Delcher A.L."/>
            <person name="Delehaunty K."/>
            <person name="Do C.B."/>
            <person name="Ebling H."/>
            <person name="Edwards K."/>
            <person name="Eickbush T."/>
            <person name="Evans J.D."/>
            <person name="Filipski A."/>
            <person name="Findeiss S."/>
            <person name="Freyhult E."/>
            <person name="Fulton L."/>
            <person name="Fulton R."/>
            <person name="Garcia A.C."/>
            <person name="Gardiner A."/>
            <person name="Garfield D.A."/>
            <person name="Garvin B.E."/>
            <person name="Gibson G."/>
            <person name="Gilbert D."/>
            <person name="Gnerre S."/>
            <person name="Godfrey J."/>
            <person name="Good R."/>
            <person name="Gotea V."/>
            <person name="Gravely B."/>
            <person name="Greenberg A.J."/>
            <person name="Griffiths-Jones S."/>
            <person name="Gross S."/>
            <person name="Guigo R."/>
            <person name="Gustafson E.A."/>
            <person name="Haerty W."/>
            <person name="Hahn M.W."/>
            <person name="Halligan D.L."/>
            <person name="Halpern A.L."/>
            <person name="Halter G.M."/>
            <person name="Han M.V."/>
            <person name="Heger A."/>
            <person name="Hillier L."/>
            <person name="Hinrichs A.S."/>
            <person name="Holmes I."/>
            <person name="Hoskins R.A."/>
            <person name="Hubisz M.J."/>
            <person name="Hultmark D."/>
            <person name="Huntley M.A."/>
            <person name="Jaffe D.B."/>
            <person name="Jagadeeshan S."/>
            <person name="Jeck W.R."/>
            <person name="Johnson J."/>
            <person name="Jones C.D."/>
            <person name="Jordan W.C."/>
            <person name="Karpen G.H."/>
            <person name="Kataoka E."/>
            <person name="Keightley P.D."/>
            <person name="Kheradpour P."/>
            <person name="Kirkness E.F."/>
            <person name="Koerich L.B."/>
            <person name="Kristiansen K."/>
            <person name="Kudrna D."/>
            <person name="Kulathinal R.J."/>
            <person name="Kumar S."/>
            <person name="Kwok R."/>
            <person name="Lander E."/>
            <person name="Langley C.H."/>
            <person name="Lapoint R."/>
            <person name="Lazzaro B.P."/>
            <person name="Lee S.J."/>
            <person name="Levesque L."/>
            <person name="Li R."/>
            <person name="Lin C.F."/>
            <person name="Lin M.F."/>
            <person name="Lindblad-Toh K."/>
            <person name="Llopart A."/>
            <person name="Long M."/>
            <person name="Low L."/>
            <person name="Lozovsky E."/>
            <person name="Lu J."/>
            <person name="Luo M."/>
            <person name="Machado C.A."/>
            <person name="Makalowski W."/>
            <person name="Marzo M."/>
            <person name="Matsuda M."/>
            <person name="Matzkin L."/>
            <person name="McAllister B."/>
            <person name="McBride C.S."/>
            <person name="McKernan B."/>
            <person name="McKernan K."/>
            <person name="Mendez-Lago M."/>
            <person name="Minx P."/>
            <person name="Mollenhauer M.U."/>
            <person name="Montooth K."/>
            <person name="Mount S.M."/>
            <person name="Mu X."/>
            <person name="Myers E."/>
            <person name="Negre B."/>
            <person name="Newfeld S."/>
            <person name="Nielsen R."/>
            <person name="Noor M.A."/>
            <person name="O'Grady P."/>
            <person name="Pachter L."/>
            <person name="Papaceit M."/>
            <person name="Parisi M.J."/>
            <person name="Parisi M."/>
            <person name="Parts L."/>
            <person name="Pedersen J.S."/>
            <person name="Pesole G."/>
            <person name="Phillippy A.M."/>
            <person name="Ponting C.P."/>
            <person name="Pop M."/>
            <person name="Porcelli D."/>
            <person name="Powell J.R."/>
            <person name="Prohaska S."/>
            <person name="Pruitt K."/>
            <person name="Puig M."/>
            <person name="Quesneville H."/>
            <person name="Ram K.R."/>
            <person name="Rand D."/>
            <person name="Rasmussen M.D."/>
            <person name="Reed L.K."/>
            <person name="Reenan R."/>
            <person name="Reily A."/>
            <person name="Remington K.A."/>
            <person name="Rieger T.T."/>
            <person name="Ritchie M.G."/>
            <person name="Robin C."/>
            <person name="Rogers Y.H."/>
            <person name="Rohde C."/>
            <person name="Rozas J."/>
            <person name="Rubenfield M.J."/>
            <person name="Ruiz A."/>
            <person name="Russo S."/>
            <person name="Salzberg S.L."/>
            <person name="Sanchez-Gracia A."/>
            <person name="Saranga D.J."/>
            <person name="Sato H."/>
            <person name="Schaeffer S.W."/>
            <person name="Schatz M.C."/>
            <person name="Schlenke T."/>
            <person name="Schwartz R."/>
            <person name="Segarra C."/>
            <person name="Singh R.S."/>
            <person name="Sirot L."/>
            <person name="Sirota M."/>
            <person name="Sisneros N.B."/>
            <person name="Smith C.D."/>
            <person name="Smith T.F."/>
            <person name="Spieth J."/>
            <person name="Stage D.E."/>
            <person name="Stark A."/>
            <person name="Stephan W."/>
            <person name="Strausberg R.L."/>
            <person name="Strempel S."/>
            <person name="Sturgill D."/>
            <person name="Sutton G."/>
            <person name="Sutton G.G."/>
            <person name="Tao W."/>
            <person name="Teichmann S."/>
            <person name="Tobari Y.N."/>
            <person name="Tomimura Y."/>
            <person name="Tsolas J.M."/>
            <person name="Valente V.L."/>
            <person name="Venter E."/>
            <person name="Venter J.C."/>
            <person name="Vicario S."/>
            <person name="Vieira F.G."/>
            <person name="Vilella A.J."/>
            <person name="Villasante A."/>
            <person name="Walenz B."/>
            <person name="Wang J."/>
            <person name="Wasserman M."/>
            <person name="Watts T."/>
            <person name="Wilson D."/>
            <person name="Wilson R.K."/>
            <person name="Wing R.A."/>
            <person name="Wolfner M.F."/>
            <person name="Wong A."/>
            <person name="Wong G.K."/>
            <person name="Wu C.I."/>
            <person name="Wu G."/>
            <person name="Yamamoto D."/>
            <person name="Yang H.P."/>
            <person name="Yang S.P."/>
            <person name="Yorke J.A."/>
            <person name="Yoshida K."/>
            <person name="Zdobnov E."/>
            <person name="Zhang P."/>
            <person name="Zhang Y."/>
            <person name="Zimin A.V."/>
            <person name="Baldwin J."/>
            <person name="Abdouelleil A."/>
            <person name="Abdulkadir J."/>
            <person name="Abebe A."/>
            <person name="Abera B."/>
            <person name="Abreu J."/>
            <person name="Acer S.C."/>
            <person name="Aftuck L."/>
            <person name="Alexander A."/>
            <person name="An P."/>
            <person name="Anderson E."/>
            <person name="Anderson S."/>
            <person name="Arachi H."/>
            <person name="Azer M."/>
            <person name="Bachantsang P."/>
            <person name="Barry A."/>
            <person name="Bayul T."/>
            <person name="Berlin A."/>
            <person name="Bessette D."/>
            <person name="Bloom T."/>
            <person name="Blye J."/>
            <person name="Boguslavskiy L."/>
            <person name="Bonnet C."/>
            <person name="Boukhgalter B."/>
            <person name="Bourzgui I."/>
            <person name="Brown A."/>
            <person name="Cahill P."/>
            <person name="Channer S."/>
            <person name="Cheshatsang Y."/>
            <person name="Chuda L."/>
            <person name="Citroen M."/>
            <person name="Collymore A."/>
            <person name="Cooke P."/>
            <person name="Costello M."/>
            <person name="D'Aco K."/>
            <person name="Daza R."/>
            <person name="De Haan G."/>
            <person name="DeGray S."/>
            <person name="DeMaso C."/>
            <person name="Dhargay N."/>
            <person name="Dooley K."/>
            <person name="Dooley E."/>
            <person name="Doricent M."/>
            <person name="Dorje P."/>
            <person name="Dorjee K."/>
            <person name="Dupes A."/>
            <person name="Elong R."/>
            <person name="Falk J."/>
            <person name="Farina A."/>
            <person name="Faro S."/>
            <person name="Ferguson D."/>
            <person name="Fisher S."/>
            <person name="Foley C.D."/>
            <person name="Franke A."/>
            <person name="Friedrich D."/>
            <person name="Gadbois L."/>
            <person name="Gearin G."/>
            <person name="Gearin C.R."/>
            <person name="Giannoukos G."/>
            <person name="Goode T."/>
            <person name="Graham J."/>
            <person name="Grandbois E."/>
            <person name="Grewal S."/>
            <person name="Gyaltsen K."/>
            <person name="Hafez N."/>
            <person name="Hagos B."/>
            <person name="Hall J."/>
            <person name="Henson C."/>
            <person name="Hollinger A."/>
            <person name="Honan T."/>
            <person name="Huard M.D."/>
            <person name="Hughes L."/>
            <person name="Hurhula B."/>
            <person name="Husby M.E."/>
            <person name="Kamat A."/>
            <person name="Kanga B."/>
            <person name="Kashin S."/>
            <person name="Khazanovich D."/>
            <person name="Kisner P."/>
            <person name="Lance K."/>
            <person name="Lara M."/>
            <person name="Lee W."/>
            <person name="Lennon N."/>
            <person name="Letendre F."/>
            <person name="LeVine R."/>
            <person name="Lipovsky A."/>
            <person name="Liu X."/>
            <person name="Liu J."/>
            <person name="Liu S."/>
            <person name="Lokyitsang T."/>
            <person name="Lokyitsang Y."/>
            <person name="Lubonja R."/>
            <person name="Lui A."/>
            <person name="MacDonald P."/>
            <person name="Magnisalis V."/>
            <person name="Maru K."/>
            <person name="Matthews C."/>
            <person name="McCusker W."/>
            <person name="McDonough S."/>
            <person name="Mehta T."/>
            <person name="Meldrim J."/>
            <person name="Meneus L."/>
            <person name="Mihai O."/>
            <person name="Mihalev A."/>
            <person name="Mihova T."/>
            <person name="Mittelman R."/>
            <person name="Mlenga V."/>
            <person name="Montmayeur A."/>
            <person name="Mulrain L."/>
            <person name="Navidi A."/>
            <person name="Naylor J."/>
            <person name="Negash T."/>
            <person name="Nguyen T."/>
            <person name="Nguyen N."/>
            <person name="Nicol R."/>
            <person name="Norbu C."/>
            <person name="Norbu N."/>
            <person name="Novod N."/>
            <person name="O'Neill B."/>
            <person name="Osman S."/>
            <person name="Markiewicz E."/>
            <person name="Oyono O.L."/>
            <person name="Patti C."/>
            <person name="Phunkhang P."/>
            <person name="Pierre F."/>
            <person name="Priest M."/>
            <person name="Raghuraman S."/>
            <person name="Rege F."/>
            <person name="Reyes R."/>
            <person name="Rise C."/>
            <person name="Rogov P."/>
            <person name="Ross K."/>
            <person name="Ryan E."/>
            <person name="Settipalli S."/>
            <person name="Shea T."/>
            <person name="Sherpa N."/>
            <person name="Shi L."/>
            <person name="Shih D."/>
            <person name="Sparrow T."/>
            <person name="Spaulding J."/>
            <person name="Stalker J."/>
            <person name="Stange-Thomann N."/>
            <person name="Stavropoulos S."/>
            <person name="Stone C."/>
            <person name="Strader C."/>
            <person name="Tesfaye S."/>
            <person name="Thomson T."/>
            <person name="Thoulutsang Y."/>
            <person name="Thoulutsang D."/>
            <person name="Topham K."/>
            <person name="Topping I."/>
            <person name="Tsamla T."/>
            <person name="Vassiliev H."/>
            <person name="Vo A."/>
            <person name="Wangchuk T."/>
            <person name="Wangdi T."/>
            <person name="Weiand M."/>
            <person name="Wilkinson J."/>
            <person name="Wilson A."/>
            <person name="Yadav S."/>
            <person name="Young G."/>
            <person name="Yu Q."/>
            <person name="Zembek L."/>
            <person name="Zhong D."/>
            <person name="Zimmer A."/>
            <person name="Zwirko Z."/>
            <person name="Jaffe D.B."/>
            <person name="Alvarez P."/>
            <person name="Brockman W."/>
            <person name="Butler J."/>
            <person name="Chin C."/>
            <person name="Gnerre S."/>
            <person name="Grabherr M."/>
            <person name="Kleber M."/>
            <person name="Mauceli E."/>
            <person name="MacCallum I."/>
        </authorList>
    </citation>
    <scope>NUCLEOTIDE SEQUENCE [LARGE SCALE GENOMIC DNA]</scope>
    <source>
        <strain evidence="3">Tucson 15010-1051.87</strain>
    </source>
</reference>
<keyword evidence="1" id="KW-0732">Signal</keyword>
<proteinExistence type="predicted"/>
<name>B4M3G6_DROVI</name>
<dbReference type="HOGENOM" id="CLU_188619_0_0_1"/>
<dbReference type="InParanoid" id="B4M3G6"/>
<organism evidence="2 3">
    <name type="scientific">Drosophila virilis</name>
    <name type="common">Fruit fly</name>
    <dbReference type="NCBI Taxonomy" id="7244"/>
    <lineage>
        <taxon>Eukaryota</taxon>
        <taxon>Metazoa</taxon>
        <taxon>Ecdysozoa</taxon>
        <taxon>Arthropoda</taxon>
        <taxon>Hexapoda</taxon>
        <taxon>Insecta</taxon>
        <taxon>Pterygota</taxon>
        <taxon>Neoptera</taxon>
        <taxon>Endopterygota</taxon>
        <taxon>Diptera</taxon>
        <taxon>Brachycera</taxon>
        <taxon>Muscomorpha</taxon>
        <taxon>Ephydroidea</taxon>
        <taxon>Drosophilidae</taxon>
        <taxon>Drosophila</taxon>
    </lineage>
</organism>
<evidence type="ECO:0000256" key="1">
    <source>
        <dbReference type="SAM" id="SignalP"/>
    </source>
</evidence>
<dbReference type="Proteomes" id="UP000008792">
    <property type="component" value="Unassembled WGS sequence"/>
</dbReference>
<evidence type="ECO:0000313" key="3">
    <source>
        <dbReference type="Proteomes" id="UP000008792"/>
    </source>
</evidence>
<keyword evidence="3" id="KW-1185">Reference proteome</keyword>
<feature type="signal peptide" evidence="1">
    <location>
        <begin position="1"/>
        <end position="22"/>
    </location>
</feature>
<dbReference type="AlphaFoldDB" id="B4M3G6"/>
<dbReference type="PhylomeDB" id="B4M3G6"/>
<dbReference type="OMA" id="MASTWIC"/>
<gene>
    <name evidence="2" type="primary">Dvir\GJ19209</name>
    <name evidence="2" type="ORF">Dvir_GJ19209</name>
</gene>
<dbReference type="eggNOG" id="KOG2349">
    <property type="taxonomic scope" value="Eukaryota"/>
</dbReference>
<evidence type="ECO:0000313" key="2">
    <source>
        <dbReference type="EMBL" id="EDW65341.1"/>
    </source>
</evidence>
<protein>
    <submittedName>
        <fullName evidence="2">Uncharacterized protein</fullName>
    </submittedName>
</protein>
<accession>B4M3G6</accession>